<dbReference type="Pfam" id="PF19798">
    <property type="entry name" value="Sulfotransfer_5"/>
    <property type="match status" value="1"/>
</dbReference>
<dbReference type="Proteomes" id="UP000198688">
    <property type="component" value="Chromosome I"/>
</dbReference>
<dbReference type="RefSeq" id="WP_157751097.1">
    <property type="nucleotide sequence ID" value="NZ_BOMJ01000040.1"/>
</dbReference>
<dbReference type="STRING" id="113562.SAMN04489716_0430"/>
<proteinExistence type="predicted"/>
<evidence type="ECO:0008006" key="3">
    <source>
        <dbReference type="Google" id="ProtNLM"/>
    </source>
</evidence>
<protein>
    <recommendedName>
        <fullName evidence="3">Sulfotransferase family protein</fullName>
    </recommendedName>
</protein>
<dbReference type="OrthoDB" id="272985at2"/>
<name>A0A1H1QXB3_9ACTN</name>
<reference evidence="1 2" key="1">
    <citation type="submission" date="2016-10" db="EMBL/GenBank/DDBJ databases">
        <authorList>
            <person name="de Groot N.N."/>
        </authorList>
    </citation>
    <scope>NUCLEOTIDE SEQUENCE [LARGE SCALE GENOMIC DNA]</scope>
    <source>
        <strain evidence="1 2">DSM 43941</strain>
    </source>
</reference>
<dbReference type="PANTHER" id="PTHR48312">
    <property type="match status" value="1"/>
</dbReference>
<gene>
    <name evidence="1" type="ORF">SAMN04489716_0430</name>
</gene>
<dbReference type="EMBL" id="LT629758">
    <property type="protein sequence ID" value="SDS28020.1"/>
    <property type="molecule type" value="Genomic_DNA"/>
</dbReference>
<dbReference type="Gene3D" id="3.40.50.300">
    <property type="entry name" value="P-loop containing nucleotide triphosphate hydrolases"/>
    <property type="match status" value="1"/>
</dbReference>
<accession>A0A1H1QXB3</accession>
<sequence>MGHPPGEPDRADGVTGPDLLFLWGTPRSMSTAFLRMMLERGDHEVFHEPFSSIVVQGRTEVGDHTVTSHDELLKHLEDRAMDHPVFVKETTEYDYLGNGGDRIPQVGRHTFIIRDPRRVIPSHYAMNADMVCEEIGYGHLVEMARRVREVTGEQPYVVEAEELLTDAAGAIERYCRGAGIPFLASSLSWRAGDQEVWSRTSQWHRDAAGSTGFTRSERAYRSTTENDRFLYDCYWHHRPDYNVLRKWARSVV</sequence>
<evidence type="ECO:0000313" key="2">
    <source>
        <dbReference type="Proteomes" id="UP000198688"/>
    </source>
</evidence>
<dbReference type="InterPro" id="IPR027417">
    <property type="entry name" value="P-loop_NTPase"/>
</dbReference>
<keyword evidence="2" id="KW-1185">Reference proteome</keyword>
<organism evidence="1 2">
    <name type="scientific">Actinoplanes derwentensis</name>
    <dbReference type="NCBI Taxonomy" id="113562"/>
    <lineage>
        <taxon>Bacteria</taxon>
        <taxon>Bacillati</taxon>
        <taxon>Actinomycetota</taxon>
        <taxon>Actinomycetes</taxon>
        <taxon>Micromonosporales</taxon>
        <taxon>Micromonosporaceae</taxon>
        <taxon>Actinoplanes</taxon>
    </lineage>
</organism>
<dbReference type="SUPFAM" id="SSF52540">
    <property type="entry name" value="P-loop containing nucleoside triphosphate hydrolases"/>
    <property type="match status" value="1"/>
</dbReference>
<dbReference type="AlphaFoldDB" id="A0A1H1QXB3"/>
<evidence type="ECO:0000313" key="1">
    <source>
        <dbReference type="EMBL" id="SDS28020.1"/>
    </source>
</evidence>
<dbReference type="PANTHER" id="PTHR48312:SF1">
    <property type="entry name" value="SULFOTRANSFERASE"/>
    <property type="match status" value="1"/>
</dbReference>